<accession>A0A9D4L1D3</accession>
<dbReference type="AlphaFoldDB" id="A0A9D4L1D3"/>
<evidence type="ECO:0000313" key="1">
    <source>
        <dbReference type="EMBL" id="KAH3848681.1"/>
    </source>
</evidence>
<dbReference type="EMBL" id="JAIWYP010000003">
    <property type="protein sequence ID" value="KAH3848681.1"/>
    <property type="molecule type" value="Genomic_DNA"/>
</dbReference>
<proteinExistence type="predicted"/>
<organism evidence="1 2">
    <name type="scientific">Dreissena polymorpha</name>
    <name type="common">Zebra mussel</name>
    <name type="synonym">Mytilus polymorpha</name>
    <dbReference type="NCBI Taxonomy" id="45954"/>
    <lineage>
        <taxon>Eukaryota</taxon>
        <taxon>Metazoa</taxon>
        <taxon>Spiralia</taxon>
        <taxon>Lophotrochozoa</taxon>
        <taxon>Mollusca</taxon>
        <taxon>Bivalvia</taxon>
        <taxon>Autobranchia</taxon>
        <taxon>Heteroconchia</taxon>
        <taxon>Euheterodonta</taxon>
        <taxon>Imparidentia</taxon>
        <taxon>Neoheterodontei</taxon>
        <taxon>Myida</taxon>
        <taxon>Dreissenoidea</taxon>
        <taxon>Dreissenidae</taxon>
        <taxon>Dreissena</taxon>
    </lineage>
</organism>
<dbReference type="Proteomes" id="UP000828390">
    <property type="component" value="Unassembled WGS sequence"/>
</dbReference>
<keyword evidence="2" id="KW-1185">Reference proteome</keyword>
<gene>
    <name evidence="1" type="ORF">DPMN_091061</name>
</gene>
<sequence length="55" mass="6293">MTCVLSALLSRPRIRKESLGDCWVVVRTHERTSKDRLGDVEVSMRTNEMTSKNSL</sequence>
<name>A0A9D4L1D3_DREPO</name>
<reference evidence="1" key="1">
    <citation type="journal article" date="2019" name="bioRxiv">
        <title>The Genome of the Zebra Mussel, Dreissena polymorpha: A Resource for Invasive Species Research.</title>
        <authorList>
            <person name="McCartney M.A."/>
            <person name="Auch B."/>
            <person name="Kono T."/>
            <person name="Mallez S."/>
            <person name="Zhang Y."/>
            <person name="Obille A."/>
            <person name="Becker A."/>
            <person name="Abrahante J.E."/>
            <person name="Garbe J."/>
            <person name="Badalamenti J.P."/>
            <person name="Herman A."/>
            <person name="Mangelson H."/>
            <person name="Liachko I."/>
            <person name="Sullivan S."/>
            <person name="Sone E.D."/>
            <person name="Koren S."/>
            <person name="Silverstein K.A.T."/>
            <person name="Beckman K.B."/>
            <person name="Gohl D.M."/>
        </authorList>
    </citation>
    <scope>NUCLEOTIDE SEQUENCE</scope>
    <source>
        <strain evidence="1">Duluth1</strain>
        <tissue evidence="1">Whole animal</tissue>
    </source>
</reference>
<reference evidence="1" key="2">
    <citation type="submission" date="2020-11" db="EMBL/GenBank/DDBJ databases">
        <authorList>
            <person name="McCartney M.A."/>
            <person name="Auch B."/>
            <person name="Kono T."/>
            <person name="Mallez S."/>
            <person name="Becker A."/>
            <person name="Gohl D.M."/>
            <person name="Silverstein K.A.T."/>
            <person name="Koren S."/>
            <person name="Bechman K.B."/>
            <person name="Herman A."/>
            <person name="Abrahante J.E."/>
            <person name="Garbe J."/>
        </authorList>
    </citation>
    <scope>NUCLEOTIDE SEQUENCE</scope>
    <source>
        <strain evidence="1">Duluth1</strain>
        <tissue evidence="1">Whole animal</tissue>
    </source>
</reference>
<evidence type="ECO:0000313" key="2">
    <source>
        <dbReference type="Proteomes" id="UP000828390"/>
    </source>
</evidence>
<protein>
    <submittedName>
        <fullName evidence="1">Uncharacterized protein</fullName>
    </submittedName>
</protein>
<comment type="caution">
    <text evidence="1">The sequence shown here is derived from an EMBL/GenBank/DDBJ whole genome shotgun (WGS) entry which is preliminary data.</text>
</comment>